<dbReference type="Pfam" id="PF25583">
    <property type="entry name" value="WCX"/>
    <property type="match status" value="1"/>
</dbReference>
<dbReference type="Proteomes" id="UP000607397">
    <property type="component" value="Unassembled WGS sequence"/>
</dbReference>
<feature type="domain" description="WCX" evidence="1">
    <location>
        <begin position="200"/>
        <end position="274"/>
    </location>
</feature>
<name>A0A8K1ZZL4_9CYAN</name>
<reference evidence="2" key="1">
    <citation type="submission" date="2019-12" db="EMBL/GenBank/DDBJ databases">
        <title>High-Quality draft genome sequences of three cyanobacteria isolated from the limestone walls of the Old Cathedral of Coimbra.</title>
        <authorList>
            <person name="Tiago I."/>
            <person name="Soares F."/>
            <person name="Portugal A."/>
        </authorList>
    </citation>
    <scope>NUCLEOTIDE SEQUENCE [LARGE SCALE GENOMIC DNA]</scope>
    <source>
        <strain evidence="2">C</strain>
    </source>
</reference>
<protein>
    <submittedName>
        <fullName evidence="2">WYL domain-containing protein</fullName>
    </submittedName>
</protein>
<dbReference type="InterPro" id="IPR057727">
    <property type="entry name" value="WCX_dom"/>
</dbReference>
<organism evidence="2 3">
    <name type="scientific">Petrachloros mirabilis ULC683</name>
    <dbReference type="NCBI Taxonomy" id="2781853"/>
    <lineage>
        <taxon>Bacteria</taxon>
        <taxon>Bacillati</taxon>
        <taxon>Cyanobacteriota</taxon>
        <taxon>Cyanophyceae</taxon>
        <taxon>Synechococcales</taxon>
        <taxon>Petrachlorosaceae</taxon>
        <taxon>Petrachloros</taxon>
        <taxon>Petrachloros mirabilis</taxon>
    </lineage>
</organism>
<gene>
    <name evidence="2" type="ORF">GS597_08915</name>
</gene>
<sequence>MPRKKETLTLSVPPGTKEKLDEIAAQLGFYWGKSPSSSALIAAIAAHDIHVEAPLIISSGLREALCQAVKHLRDAGQIELAKSVITLLLTYGQLAPPLRQSLIQQVSSPTEGWRLEIEAYIQHQQPFLLLYKDAQGQALELTVRHGEICFYERRFYLQTWCDQGLQSANLPELRHNRCLRFDRIQGVLSTQGSWRGEFDTVKVKLHFKGVLAQSYEPKPQDLSQHLENGILCVERLVVNDFWLVREVLRYGANCEILDPKAMRDLIHKELLALLETYRG</sequence>
<accession>A0A8K1ZZL4</accession>
<dbReference type="PANTHER" id="PTHR34580:SF3">
    <property type="entry name" value="PROTEIN PAFB"/>
    <property type="match status" value="1"/>
</dbReference>
<dbReference type="PANTHER" id="PTHR34580">
    <property type="match status" value="1"/>
</dbReference>
<proteinExistence type="predicted"/>
<keyword evidence="3" id="KW-1185">Reference proteome</keyword>
<evidence type="ECO:0000313" key="3">
    <source>
        <dbReference type="Proteomes" id="UP000607397"/>
    </source>
</evidence>
<evidence type="ECO:0000259" key="1">
    <source>
        <dbReference type="Pfam" id="PF25583"/>
    </source>
</evidence>
<dbReference type="AlphaFoldDB" id="A0A8K1ZZL4"/>
<evidence type="ECO:0000313" key="2">
    <source>
        <dbReference type="EMBL" id="NCJ06622.1"/>
    </source>
</evidence>
<dbReference type="InterPro" id="IPR051534">
    <property type="entry name" value="CBASS_pafABC_assoc_protein"/>
</dbReference>
<dbReference type="EMBL" id="WVIC01000015">
    <property type="protein sequence ID" value="NCJ06622.1"/>
    <property type="molecule type" value="Genomic_DNA"/>
</dbReference>
<comment type="caution">
    <text evidence="2">The sequence shown here is derived from an EMBL/GenBank/DDBJ whole genome shotgun (WGS) entry which is preliminary data.</text>
</comment>